<dbReference type="EMBL" id="BAWF01000055">
    <property type="protein sequence ID" value="GAF48568.1"/>
    <property type="molecule type" value="Genomic_DNA"/>
</dbReference>
<accession>X0PYK2</accession>
<organism evidence="1 2">
    <name type="scientific">Rhodococcus wratislaviensis NBRC 100605</name>
    <dbReference type="NCBI Taxonomy" id="1219028"/>
    <lineage>
        <taxon>Bacteria</taxon>
        <taxon>Bacillati</taxon>
        <taxon>Actinomycetota</taxon>
        <taxon>Actinomycetes</taxon>
        <taxon>Mycobacteriales</taxon>
        <taxon>Nocardiaceae</taxon>
        <taxon>Rhodococcus</taxon>
    </lineage>
</organism>
<proteinExistence type="predicted"/>
<protein>
    <submittedName>
        <fullName evidence="1">Uncharacterized protein</fullName>
    </submittedName>
</protein>
<reference evidence="1 2" key="1">
    <citation type="submission" date="2014-02" db="EMBL/GenBank/DDBJ databases">
        <title>Whole genome shotgun sequence of Rhodococcus wratislaviensis NBRC 100605.</title>
        <authorList>
            <person name="Hosoyama A."/>
            <person name="Tsuchikane K."/>
            <person name="Yoshida I."/>
            <person name="Ohji S."/>
            <person name="Ichikawa N."/>
            <person name="Yamazoe A."/>
            <person name="Fujita N."/>
        </authorList>
    </citation>
    <scope>NUCLEOTIDE SEQUENCE [LARGE SCALE GENOMIC DNA]</scope>
    <source>
        <strain evidence="1 2">NBRC 100605</strain>
    </source>
</reference>
<evidence type="ECO:0000313" key="1">
    <source>
        <dbReference type="EMBL" id="GAF48568.1"/>
    </source>
</evidence>
<name>X0PYK2_RHOWR</name>
<keyword evidence="2" id="KW-1185">Reference proteome</keyword>
<evidence type="ECO:0000313" key="2">
    <source>
        <dbReference type="Proteomes" id="UP000019491"/>
    </source>
</evidence>
<comment type="caution">
    <text evidence="1">The sequence shown here is derived from an EMBL/GenBank/DDBJ whole genome shotgun (WGS) entry which is preliminary data.</text>
</comment>
<gene>
    <name evidence="1" type="ORF">RW1_055_00640</name>
</gene>
<sequence>MLALRNNNPYAASVYVYDTHEYCGMRMLVTDDGKAGVAVNGMKLSPYSRTTIVPIQGRHTRCSLRQPKSADTD</sequence>
<dbReference type="Proteomes" id="UP000019491">
    <property type="component" value="Unassembled WGS sequence"/>
</dbReference>
<dbReference type="AlphaFoldDB" id="X0PYK2"/>